<dbReference type="Pfam" id="PF05119">
    <property type="entry name" value="Terminase_4"/>
    <property type="match status" value="1"/>
</dbReference>
<evidence type="ECO:0000313" key="2">
    <source>
        <dbReference type="EMBL" id="CUU42168.1"/>
    </source>
</evidence>
<reference evidence="3" key="3">
    <citation type="journal article" date="2016" name="Genome Announc.">
        <title>Revised genome sequence of the purple photosynthetic bacterium Blastochloris viridis.</title>
        <authorList>
            <person name="Liu L.N."/>
            <person name="Faulkner M."/>
            <person name="Liu X."/>
            <person name="Huang F."/>
            <person name="Darby A.C."/>
            <person name="Hall N."/>
        </authorList>
    </citation>
    <scope>NUCLEOTIDE SEQUENCE [LARGE SCALE GENOMIC DNA]</scope>
    <source>
        <strain evidence="3">ATCC 19567 / DSM 133 / F</strain>
    </source>
</reference>
<dbReference type="EMBL" id="LN907867">
    <property type="protein sequence ID" value="CUU42168.1"/>
    <property type="molecule type" value="Genomic_DNA"/>
</dbReference>
<dbReference type="PATRIC" id="fig|1079.7.peg.1225"/>
<dbReference type="InterPro" id="IPR006448">
    <property type="entry name" value="Phage_term_ssu_P27"/>
</dbReference>
<evidence type="ECO:0000313" key="1">
    <source>
        <dbReference type="EMBL" id="BAS00611.1"/>
    </source>
</evidence>
<sequence length="123" mass="13545">MKPHLVVNNDAVTRAPAPPAWLSPEAKKEWRRVMPILIERRILTTADLGSLESYCTSIGAMRDAQRILNEEGLVIEGKRHPAFGIMNAAQTTARLCAAELGLTPVSRSRPAIREDDDADTLLD</sequence>
<protein>
    <submittedName>
        <fullName evidence="1">Phage terminase small subunit</fullName>
    </submittedName>
    <submittedName>
        <fullName evidence="2">Phage terminase, small subunit</fullName>
    </submittedName>
</protein>
<dbReference type="NCBIfam" id="TIGR01558">
    <property type="entry name" value="sm_term_P27"/>
    <property type="match status" value="1"/>
</dbReference>
<organism evidence="2 3">
    <name type="scientific">Blastochloris viridis</name>
    <name type="common">Rhodopseudomonas viridis</name>
    <dbReference type="NCBI Taxonomy" id="1079"/>
    <lineage>
        <taxon>Bacteria</taxon>
        <taxon>Pseudomonadati</taxon>
        <taxon>Pseudomonadota</taxon>
        <taxon>Alphaproteobacteria</taxon>
        <taxon>Hyphomicrobiales</taxon>
        <taxon>Blastochloridaceae</taxon>
        <taxon>Blastochloris</taxon>
    </lineage>
</organism>
<gene>
    <name evidence="1" type="ORF">BV133_3017</name>
    <name evidence="2" type="ORF">BVIRIDIS_11740</name>
</gene>
<name>A0A0H5BEG8_BLAVI</name>
<dbReference type="EMBL" id="AP014854">
    <property type="protein sequence ID" value="BAS00611.1"/>
    <property type="molecule type" value="Genomic_DNA"/>
</dbReference>
<reference evidence="2" key="2">
    <citation type="submission" date="2015-11" db="EMBL/GenBank/DDBJ databases">
        <authorList>
            <person name="Zhang Y."/>
            <person name="Guo Z."/>
        </authorList>
    </citation>
    <scope>NUCLEOTIDE SEQUENCE</scope>
    <source>
        <strain evidence="2">1</strain>
    </source>
</reference>
<evidence type="ECO:0000313" key="3">
    <source>
        <dbReference type="Proteomes" id="UP000065734"/>
    </source>
</evidence>
<dbReference type="STRING" id="1079.BVIR_1729"/>
<keyword evidence="3" id="KW-1185">Reference proteome</keyword>
<accession>A0A0H5BEG8</accession>
<dbReference type="Proteomes" id="UP000065734">
    <property type="component" value="Chromosome I"/>
</dbReference>
<reference evidence="1" key="1">
    <citation type="journal article" date="2015" name="Genome Announc.">
        <title>Complete Genome Sequence of the Bacteriochlorophyll b-Producing Photosynthetic Bacterium Blastochloris viridis.</title>
        <authorList>
            <person name="Tsukatani Y."/>
            <person name="Hirose Y."/>
            <person name="Harada J."/>
            <person name="Misawa N."/>
            <person name="Mori K."/>
            <person name="Inoue K."/>
            <person name="Tamiaki H."/>
        </authorList>
    </citation>
    <scope>NUCLEOTIDE SEQUENCE [LARGE SCALE GENOMIC DNA]</scope>
    <source>
        <strain evidence="1">DSM 133</strain>
    </source>
</reference>
<dbReference type="AlphaFoldDB" id="A0A0H5BEG8"/>
<proteinExistence type="predicted"/>